<comment type="caution">
    <text evidence="2">The sequence shown here is derived from an EMBL/GenBank/DDBJ whole genome shotgun (WGS) entry which is preliminary data.</text>
</comment>
<feature type="compositionally biased region" description="Basic and acidic residues" evidence="1">
    <location>
        <begin position="108"/>
        <end position="118"/>
    </location>
</feature>
<name>A0A8J2MEX1_9BILA</name>
<dbReference type="EMBL" id="CAKAEH010001790">
    <property type="protein sequence ID" value="CAG9539439.1"/>
    <property type="molecule type" value="Genomic_DNA"/>
</dbReference>
<dbReference type="Proteomes" id="UP000746747">
    <property type="component" value="Unassembled WGS sequence"/>
</dbReference>
<gene>
    <name evidence="2" type="ORF">CJOHNSTONI_LOCUS9038</name>
</gene>
<sequence>MKECISEQDHYRIFPPRLYSFDEECDLIETGGDELAYCICQRNFCNMKNIIDQFIDFEQNHPEIFDAINDKNDEEFLISSQSYPTQLNYQSNRNTPQKETNIHYEKLKPIRSDKRSNDDDFEENNSNHANTHSISHQIYDTSRISHQISNFPSMQNYNPAMFTGNTATNISMGQNKHSNEMDRAIRNFITPQQISAFLEIEQQNAVS</sequence>
<protein>
    <submittedName>
        <fullName evidence="2">Uncharacterized protein</fullName>
    </submittedName>
</protein>
<organism evidence="2 3">
    <name type="scientific">Cercopithifilaria johnstoni</name>
    <dbReference type="NCBI Taxonomy" id="2874296"/>
    <lineage>
        <taxon>Eukaryota</taxon>
        <taxon>Metazoa</taxon>
        <taxon>Ecdysozoa</taxon>
        <taxon>Nematoda</taxon>
        <taxon>Chromadorea</taxon>
        <taxon>Rhabditida</taxon>
        <taxon>Spirurina</taxon>
        <taxon>Spiruromorpha</taxon>
        <taxon>Filarioidea</taxon>
        <taxon>Onchocercidae</taxon>
        <taxon>Cercopithifilaria</taxon>
    </lineage>
</organism>
<evidence type="ECO:0000313" key="2">
    <source>
        <dbReference type="EMBL" id="CAG9539439.1"/>
    </source>
</evidence>
<accession>A0A8J2MEX1</accession>
<dbReference type="AlphaFoldDB" id="A0A8J2MEX1"/>
<reference evidence="2" key="1">
    <citation type="submission" date="2021-09" db="EMBL/GenBank/DDBJ databases">
        <authorList>
            <consortium name="Pathogen Informatics"/>
        </authorList>
    </citation>
    <scope>NUCLEOTIDE SEQUENCE</scope>
</reference>
<evidence type="ECO:0000313" key="3">
    <source>
        <dbReference type="Proteomes" id="UP000746747"/>
    </source>
</evidence>
<keyword evidence="3" id="KW-1185">Reference proteome</keyword>
<dbReference type="OrthoDB" id="5850827at2759"/>
<evidence type="ECO:0000256" key="1">
    <source>
        <dbReference type="SAM" id="MobiDB-lite"/>
    </source>
</evidence>
<feature type="region of interest" description="Disordered" evidence="1">
    <location>
        <begin position="108"/>
        <end position="133"/>
    </location>
</feature>
<proteinExistence type="predicted"/>